<evidence type="ECO:0000256" key="1">
    <source>
        <dbReference type="SAM" id="MobiDB-lite"/>
    </source>
</evidence>
<feature type="compositionally biased region" description="Polar residues" evidence="1">
    <location>
        <begin position="130"/>
        <end position="140"/>
    </location>
</feature>
<organism evidence="2 3">
    <name type="scientific">Fusarium acuminatum</name>
    <dbReference type="NCBI Taxonomy" id="5515"/>
    <lineage>
        <taxon>Eukaryota</taxon>
        <taxon>Fungi</taxon>
        <taxon>Dikarya</taxon>
        <taxon>Ascomycota</taxon>
        <taxon>Pezizomycotina</taxon>
        <taxon>Sordariomycetes</taxon>
        <taxon>Hypocreomycetidae</taxon>
        <taxon>Hypocreales</taxon>
        <taxon>Nectriaceae</taxon>
        <taxon>Fusarium</taxon>
        <taxon>Fusarium tricinctum species complex</taxon>
    </lineage>
</organism>
<gene>
    <name evidence="2" type="ORF">QYS62_007236</name>
</gene>
<evidence type="ECO:0000313" key="3">
    <source>
        <dbReference type="Proteomes" id="UP001489902"/>
    </source>
</evidence>
<dbReference type="EMBL" id="CP151263">
    <property type="protein sequence ID" value="WZH46166.1"/>
    <property type="molecule type" value="Genomic_DNA"/>
</dbReference>
<dbReference type="Proteomes" id="UP001489902">
    <property type="component" value="Chromosome 4"/>
</dbReference>
<name>A0ABZ2X041_9HYPO</name>
<sequence length="140" mass="15282">MSDSQALPQIQDESTELTFVDSDYLLNASGPEFRALFAVTAHDVDPWLRLNSLTYDAASLDSLADQEGMFDMAADEPSPTNDFDFAIIGMDPHLNNTESTEFELDPSLPSLSVHDLPEPSNEMYPGYVSLSGSPSTTDTL</sequence>
<evidence type="ECO:0000313" key="2">
    <source>
        <dbReference type="EMBL" id="WZH46166.1"/>
    </source>
</evidence>
<protein>
    <submittedName>
        <fullName evidence="2">Uncharacterized protein</fullName>
    </submittedName>
</protein>
<proteinExistence type="predicted"/>
<keyword evidence="3" id="KW-1185">Reference proteome</keyword>
<reference evidence="2 3" key="1">
    <citation type="submission" date="2024-04" db="EMBL/GenBank/DDBJ databases">
        <title>Complete genome sequence of Fusarium acuminatum.</title>
        <authorList>
            <person name="Lan B."/>
        </authorList>
    </citation>
    <scope>NUCLEOTIDE SEQUENCE [LARGE SCALE GENOMIC DNA]</scope>
    <source>
        <strain evidence="2">1A</strain>
    </source>
</reference>
<accession>A0ABZ2X041</accession>
<feature type="region of interest" description="Disordered" evidence="1">
    <location>
        <begin position="96"/>
        <end position="140"/>
    </location>
</feature>